<reference evidence="3" key="1">
    <citation type="submission" date="2018-08" db="EMBL/GenBank/DDBJ databases">
        <authorList>
            <person name="Rossello M."/>
        </authorList>
    </citation>
    <scope>NUCLEOTIDE SEQUENCE [LARGE SCALE GENOMIC DNA]</scope>
    <source>
        <strain evidence="3">cv. Chinese Spring</strain>
    </source>
</reference>
<keyword evidence="1" id="KW-0812">Transmembrane</keyword>
<feature type="transmembrane region" description="Helical" evidence="1">
    <location>
        <begin position="400"/>
        <end position="426"/>
    </location>
</feature>
<evidence type="ECO:0000256" key="1">
    <source>
        <dbReference type="SAM" id="Phobius"/>
    </source>
</evidence>
<gene>
    <name evidence="3" type="primary">LOC123131437</name>
</gene>
<dbReference type="Gramene" id="TraesCS6A03G1029100.1">
    <property type="protein sequence ID" value="TraesCS6A03G1029100.1.CDS"/>
    <property type="gene ID" value="TraesCS6A03G1029100"/>
</dbReference>
<dbReference type="EnsemblPlants" id="TraesCS6A02G412500.1">
    <property type="protein sequence ID" value="TraesCS6A02G412500.1"/>
    <property type="gene ID" value="TraesCS6A02G412500"/>
</dbReference>
<feature type="transmembrane region" description="Helical" evidence="1">
    <location>
        <begin position="251"/>
        <end position="270"/>
    </location>
</feature>
<dbReference type="PANTHER" id="PTHR24177">
    <property type="entry name" value="CASKIN"/>
    <property type="match status" value="1"/>
</dbReference>
<reference evidence="3" key="2">
    <citation type="submission" date="2018-10" db="UniProtKB">
        <authorList>
            <consortium name="EnsemblPlants"/>
        </authorList>
    </citation>
    <scope>IDENTIFICATION</scope>
</reference>
<dbReference type="Pfam" id="PF13962">
    <property type="entry name" value="PGG"/>
    <property type="match status" value="1"/>
</dbReference>
<dbReference type="OrthoDB" id="686324at2759"/>
<feature type="domain" description="PGG" evidence="2">
    <location>
        <begin position="243"/>
        <end position="354"/>
    </location>
</feature>
<keyword evidence="1" id="KW-1133">Transmembrane helix</keyword>
<organism evidence="3">
    <name type="scientific">Triticum aestivum</name>
    <name type="common">Wheat</name>
    <dbReference type="NCBI Taxonomy" id="4565"/>
    <lineage>
        <taxon>Eukaryota</taxon>
        <taxon>Viridiplantae</taxon>
        <taxon>Streptophyta</taxon>
        <taxon>Embryophyta</taxon>
        <taxon>Tracheophyta</taxon>
        <taxon>Spermatophyta</taxon>
        <taxon>Magnoliopsida</taxon>
        <taxon>Liliopsida</taxon>
        <taxon>Poales</taxon>
        <taxon>Poaceae</taxon>
        <taxon>BOP clade</taxon>
        <taxon>Pooideae</taxon>
        <taxon>Triticodae</taxon>
        <taxon>Triticeae</taxon>
        <taxon>Triticinae</taxon>
        <taxon>Triticum</taxon>
    </lineage>
</organism>
<name>A0A3B6NYB3_WHEAT</name>
<feature type="transmembrane region" description="Helical" evidence="1">
    <location>
        <begin position="359"/>
        <end position="380"/>
    </location>
</feature>
<dbReference type="PANTHER" id="PTHR24177:SF282">
    <property type="entry name" value="OS12G0283700 PROTEIN"/>
    <property type="match status" value="1"/>
</dbReference>
<dbReference type="InterPro" id="IPR026961">
    <property type="entry name" value="PGG_dom"/>
</dbReference>
<evidence type="ECO:0000313" key="4">
    <source>
        <dbReference type="Proteomes" id="UP000019116"/>
    </source>
</evidence>
<dbReference type="AlphaFoldDB" id="A0A3B6NYB3"/>
<keyword evidence="4" id="KW-1185">Reference proteome</keyword>
<dbReference type="Gramene" id="TraesCS6A02G412500.1">
    <property type="protein sequence ID" value="TraesCS6A02G412500.1"/>
    <property type="gene ID" value="TraesCS6A02G412500"/>
</dbReference>
<accession>A0A3B6NYB3</accession>
<proteinExistence type="predicted"/>
<feature type="transmembrane region" description="Helical" evidence="1">
    <location>
        <begin position="329"/>
        <end position="353"/>
    </location>
</feature>
<feature type="transmembrane region" description="Helical" evidence="1">
    <location>
        <begin position="290"/>
        <end position="317"/>
    </location>
</feature>
<dbReference type="Proteomes" id="UP000019116">
    <property type="component" value="Chromosome 6A"/>
</dbReference>
<keyword evidence="1" id="KW-0472">Membrane</keyword>
<evidence type="ECO:0000313" key="3">
    <source>
        <dbReference type="EnsemblPlants" id="TraesCS6A02G412500.1"/>
    </source>
</evidence>
<protein>
    <recommendedName>
        <fullName evidence="2">PGG domain-containing protein</fullName>
    </recommendedName>
</protein>
<evidence type="ECO:0000259" key="2">
    <source>
        <dbReference type="Pfam" id="PF13962"/>
    </source>
</evidence>
<sequence length="449" mass="47803">MAWRLHGGSAALPATAAGFFGVGSSAVGPYRPSLHLLVVRALLASKGRPALSCGPLLVSRLVPQDRARLAPNGKTELGSRPVLQDAAMVASFVRVSALGAAEGCERLGLSARLFGWGSDGSRVRRCLGLGCRGGGRGGGSTVLVGRGCGLVLPGGHSRVGGVVAGVWRSVVGNFDPLVGQWQRSGVVSFLKAPSWSPWFVENEVRILKALKYVGAKRGIVHQGFLDEYDIDQARQEEIHIMSQVKEGTQSLCIGSVLIATVTFGATFTMPGGLRDDDETNAGSPILAGTFHFYAFIVANTLAFTLSVMATISFIFSGDPMVHLRTRKVLFIRAIPLLLISVSSMVVAFALGTYMMLAPIAPVSALAIFLILILILVYYSWGMTISRIVLFTALCKRKGKWYGIVWAWPCAFLLVVLILSSLLLLAFKLAQVSHTGGKVEPPAQPPTPFA</sequence>